<dbReference type="Pfam" id="PF00063">
    <property type="entry name" value="Myosin_head"/>
    <property type="match status" value="1"/>
</dbReference>
<accession>A0A8S3HIG3</accession>
<dbReference type="Proteomes" id="UP000681967">
    <property type="component" value="Unassembled WGS sequence"/>
</dbReference>
<evidence type="ECO:0000256" key="3">
    <source>
        <dbReference type="ARBA" id="ARBA00023123"/>
    </source>
</evidence>
<dbReference type="AlphaFoldDB" id="A0A8S3HIG3"/>
<keyword evidence="3 5" id="KW-0518">Myosin</keyword>
<keyword evidence="2" id="KW-0067">ATP-binding</keyword>
<dbReference type="SUPFAM" id="SSF52540">
    <property type="entry name" value="P-loop containing nucleoside triphosphate hydrolases"/>
    <property type="match status" value="1"/>
</dbReference>
<evidence type="ECO:0000256" key="5">
    <source>
        <dbReference type="PROSITE-ProRule" id="PRU00782"/>
    </source>
</evidence>
<evidence type="ECO:0000256" key="4">
    <source>
        <dbReference type="ARBA" id="ARBA00023175"/>
    </source>
</evidence>
<dbReference type="GO" id="GO:0016459">
    <property type="term" value="C:myosin complex"/>
    <property type="evidence" value="ECO:0007669"/>
    <property type="project" value="UniProtKB-KW"/>
</dbReference>
<comment type="similarity">
    <text evidence="5">Belongs to the TRAFAC class myosin-kinesin ATPase superfamily. Myosin family.</text>
</comment>
<proteinExistence type="inferred from homology"/>
<dbReference type="GO" id="GO:0003774">
    <property type="term" value="F:cytoskeletal motor activity"/>
    <property type="evidence" value="ECO:0007669"/>
    <property type="project" value="InterPro"/>
</dbReference>
<dbReference type="Gene3D" id="3.40.850.10">
    <property type="entry name" value="Kinesin motor domain"/>
    <property type="match status" value="1"/>
</dbReference>
<dbReference type="EMBL" id="CAJOBH010290906">
    <property type="protein sequence ID" value="CAF5181009.1"/>
    <property type="molecule type" value="Genomic_DNA"/>
</dbReference>
<feature type="non-terminal residue" evidence="8">
    <location>
        <position position="1"/>
    </location>
</feature>
<comment type="caution">
    <text evidence="5">Lacks conserved residue(s) required for the propagation of feature annotation.</text>
</comment>
<evidence type="ECO:0000313" key="7">
    <source>
        <dbReference type="EMBL" id="CAF4252351.1"/>
    </source>
</evidence>
<organism evidence="8 9">
    <name type="scientific">Rotaria magnacalcarata</name>
    <dbReference type="NCBI Taxonomy" id="392030"/>
    <lineage>
        <taxon>Eukaryota</taxon>
        <taxon>Metazoa</taxon>
        <taxon>Spiralia</taxon>
        <taxon>Gnathifera</taxon>
        <taxon>Rotifera</taxon>
        <taxon>Eurotatoria</taxon>
        <taxon>Bdelloidea</taxon>
        <taxon>Philodinida</taxon>
        <taxon>Philodinidae</taxon>
        <taxon>Rotaria</taxon>
    </lineage>
</organism>
<keyword evidence="5" id="KW-0009">Actin-binding</keyword>
<dbReference type="InterPro" id="IPR027417">
    <property type="entry name" value="P-loop_NTPase"/>
</dbReference>
<dbReference type="Proteomes" id="UP000681720">
    <property type="component" value="Unassembled WGS sequence"/>
</dbReference>
<dbReference type="InterPro" id="IPR001609">
    <property type="entry name" value="Myosin_head_motor_dom-like"/>
</dbReference>
<evidence type="ECO:0000313" key="8">
    <source>
        <dbReference type="EMBL" id="CAF5181009.1"/>
    </source>
</evidence>
<dbReference type="GO" id="GO:0003779">
    <property type="term" value="F:actin binding"/>
    <property type="evidence" value="ECO:0007669"/>
    <property type="project" value="UniProtKB-KW"/>
</dbReference>
<evidence type="ECO:0000256" key="1">
    <source>
        <dbReference type="ARBA" id="ARBA00022741"/>
    </source>
</evidence>
<dbReference type="EMBL" id="CAJOBJ010027374">
    <property type="protein sequence ID" value="CAF4252351.1"/>
    <property type="molecule type" value="Genomic_DNA"/>
</dbReference>
<comment type="caution">
    <text evidence="8">The sequence shown here is derived from an EMBL/GenBank/DDBJ whole genome shotgun (WGS) entry which is preliminary data.</text>
</comment>
<dbReference type="GO" id="GO:0005524">
    <property type="term" value="F:ATP binding"/>
    <property type="evidence" value="ECO:0007669"/>
    <property type="project" value="UniProtKB-KW"/>
</dbReference>
<evidence type="ECO:0000313" key="9">
    <source>
        <dbReference type="Proteomes" id="UP000681967"/>
    </source>
</evidence>
<evidence type="ECO:0000259" key="6">
    <source>
        <dbReference type="PROSITE" id="PS51456"/>
    </source>
</evidence>
<sequence>FYIGDGLITFNPYKQLLELYSSKTLKRYNENSFGIIPPHVFAIGN</sequence>
<feature type="domain" description="Myosin motor" evidence="6">
    <location>
        <begin position="1"/>
        <end position="45"/>
    </location>
</feature>
<reference evidence="8" key="1">
    <citation type="submission" date="2021-02" db="EMBL/GenBank/DDBJ databases">
        <authorList>
            <person name="Nowell W R."/>
        </authorList>
    </citation>
    <scope>NUCLEOTIDE SEQUENCE</scope>
</reference>
<keyword evidence="4" id="KW-0505">Motor protein</keyword>
<dbReference type="InterPro" id="IPR036961">
    <property type="entry name" value="Kinesin_motor_dom_sf"/>
</dbReference>
<dbReference type="PROSITE" id="PS51456">
    <property type="entry name" value="MYOSIN_MOTOR"/>
    <property type="match status" value="1"/>
</dbReference>
<gene>
    <name evidence="8" type="ORF">BYL167_LOCUS78958</name>
    <name evidence="7" type="ORF">GIL414_LOCUS23753</name>
</gene>
<evidence type="ECO:0000256" key="2">
    <source>
        <dbReference type="ARBA" id="ARBA00022840"/>
    </source>
</evidence>
<name>A0A8S3HIG3_9BILA</name>
<protein>
    <recommendedName>
        <fullName evidence="6">Myosin motor domain-containing protein</fullName>
    </recommendedName>
</protein>
<keyword evidence="1" id="KW-0547">Nucleotide-binding</keyword>